<accession>A0ACB9WTD1</accession>
<gene>
    <name evidence="1" type="ORF">KUCAC02_008803</name>
</gene>
<proteinExistence type="predicted"/>
<organism evidence="1 2">
    <name type="scientific">Chaenocephalus aceratus</name>
    <name type="common">Blackfin icefish</name>
    <name type="synonym">Chaenichthys aceratus</name>
    <dbReference type="NCBI Taxonomy" id="36190"/>
    <lineage>
        <taxon>Eukaryota</taxon>
        <taxon>Metazoa</taxon>
        <taxon>Chordata</taxon>
        <taxon>Craniata</taxon>
        <taxon>Vertebrata</taxon>
        <taxon>Euteleostomi</taxon>
        <taxon>Actinopterygii</taxon>
        <taxon>Neopterygii</taxon>
        <taxon>Teleostei</taxon>
        <taxon>Neoteleostei</taxon>
        <taxon>Acanthomorphata</taxon>
        <taxon>Eupercaria</taxon>
        <taxon>Perciformes</taxon>
        <taxon>Notothenioidei</taxon>
        <taxon>Channichthyidae</taxon>
        <taxon>Chaenocephalus</taxon>
    </lineage>
</organism>
<reference evidence="1" key="1">
    <citation type="submission" date="2022-05" db="EMBL/GenBank/DDBJ databases">
        <title>Chromosome-level genome of Chaenocephalus aceratus.</title>
        <authorList>
            <person name="Park H."/>
        </authorList>
    </citation>
    <scope>NUCLEOTIDE SEQUENCE</scope>
    <source>
        <strain evidence="1">KU_202001</strain>
    </source>
</reference>
<comment type="caution">
    <text evidence="1">The sequence shown here is derived from an EMBL/GenBank/DDBJ whole genome shotgun (WGS) entry which is preliminary data.</text>
</comment>
<dbReference type="EMBL" id="CM043796">
    <property type="protein sequence ID" value="KAI4816476.1"/>
    <property type="molecule type" value="Genomic_DNA"/>
</dbReference>
<evidence type="ECO:0000313" key="1">
    <source>
        <dbReference type="EMBL" id="KAI4816476.1"/>
    </source>
</evidence>
<evidence type="ECO:0000313" key="2">
    <source>
        <dbReference type="Proteomes" id="UP001057452"/>
    </source>
</evidence>
<name>A0ACB9WTD1_CHAAC</name>
<protein>
    <submittedName>
        <fullName evidence="1">Uncharacterized protein</fullName>
    </submittedName>
</protein>
<sequence>MSRHGKKMLGKDNGPSTKKCRVAYAVAVGVQDSSLASSEPPQHQPTPDLPQPSTSSVSPPSVPQQMLFDEISALRAERDAALAERDHARATLNSVQYPRTPTEEKDFPHDASAIAKIQLTANLKQICIKYRQAVDLGRRSGQGRVVLMFFELCEEVWGGSPATRGLSSGIETGDLEESSSGSSSPQSLEHSPQPESSEPSGSLPAAVVVRHRRDLLQAQLNGHRSDRLKRKLPADHAVQEDLKMKMRMVELMEQTSIRNTDGMQQMNATIRDGFSLMRDLIHAHPHSSSGGHGYFQEQSSPFMQRRPHPPTPTYTPRTNLDTFSYRQSLFQED</sequence>
<dbReference type="Proteomes" id="UP001057452">
    <property type="component" value="Chromosome 12"/>
</dbReference>
<keyword evidence="2" id="KW-1185">Reference proteome</keyword>